<gene>
    <name evidence="1" type="ORF">K7472_12440</name>
</gene>
<dbReference type="Proteomes" id="UP001198565">
    <property type="component" value="Unassembled WGS sequence"/>
</dbReference>
<organism evidence="1 2">
    <name type="scientific">Streptantibioticus parmotrematis</name>
    <dbReference type="NCBI Taxonomy" id="2873249"/>
    <lineage>
        <taxon>Bacteria</taxon>
        <taxon>Bacillati</taxon>
        <taxon>Actinomycetota</taxon>
        <taxon>Actinomycetes</taxon>
        <taxon>Kitasatosporales</taxon>
        <taxon>Streptomycetaceae</taxon>
        <taxon>Streptantibioticus</taxon>
    </lineage>
</organism>
<dbReference type="EMBL" id="JAINVZ010000006">
    <property type="protein sequence ID" value="MBY8885655.1"/>
    <property type="molecule type" value="Genomic_DNA"/>
</dbReference>
<sequence>MTEQDRLPPHYTSAFAVPVAAEDSRSPEQWARAVFEEAPAAVRWSMVTGWRLTLRLRLGSAGSPDHVLGWHVAGPGPRTITLTAPSPLITARNVVVVDATRVTWVTLVRHDHPLARWVWATAAPVHHLLIPYLLGRAANGRRTT</sequence>
<proteinExistence type="predicted"/>
<name>A0ABS7QR55_9ACTN</name>
<keyword evidence="2" id="KW-1185">Reference proteome</keyword>
<evidence type="ECO:0000313" key="1">
    <source>
        <dbReference type="EMBL" id="MBY8885655.1"/>
    </source>
</evidence>
<evidence type="ECO:0000313" key="2">
    <source>
        <dbReference type="Proteomes" id="UP001198565"/>
    </source>
</evidence>
<reference evidence="1 2" key="1">
    <citation type="submission" date="2021-08" db="EMBL/GenBank/DDBJ databases">
        <title>Streptomyces sp. PTM05 isolated from lichen.</title>
        <authorList>
            <person name="Somphong A."/>
            <person name="Phongsopitanun W."/>
            <person name="Tanasupawat S."/>
        </authorList>
    </citation>
    <scope>NUCLEOTIDE SEQUENCE [LARGE SCALE GENOMIC DNA]</scope>
    <source>
        <strain evidence="1 2">Ptm05</strain>
    </source>
</reference>
<accession>A0ABS7QR55</accession>
<comment type="caution">
    <text evidence="1">The sequence shown here is derived from an EMBL/GenBank/DDBJ whole genome shotgun (WGS) entry which is preliminary data.</text>
</comment>
<protein>
    <submittedName>
        <fullName evidence="1">DUF2867 domain-containing protein</fullName>
    </submittedName>
</protein>